<evidence type="ECO:0000256" key="4">
    <source>
        <dbReference type="ARBA" id="ARBA00022801"/>
    </source>
</evidence>
<dbReference type="eggNOG" id="COG1051">
    <property type="taxonomic scope" value="Bacteria"/>
</dbReference>
<evidence type="ECO:0000259" key="6">
    <source>
        <dbReference type="PROSITE" id="PS51462"/>
    </source>
</evidence>
<gene>
    <name evidence="7" type="ORF">HMPREF9257_1087</name>
</gene>
<dbReference type="EMBL" id="AENN01000013">
    <property type="protein sequence ID" value="EFR31410.1"/>
    <property type="molecule type" value="Genomic_DNA"/>
</dbReference>
<dbReference type="STRING" id="908337.HMPREF9257_1087"/>
<dbReference type="PANTHER" id="PTHR21340:SF0">
    <property type="entry name" value="BIS(5'-NUCLEOSYL)-TETRAPHOSPHATASE [ASYMMETRICAL]"/>
    <property type="match status" value="1"/>
</dbReference>
<dbReference type="Pfam" id="PF00293">
    <property type="entry name" value="NUDIX"/>
    <property type="match status" value="1"/>
</dbReference>
<feature type="domain" description="Nudix hydrolase" evidence="6">
    <location>
        <begin position="2"/>
        <end position="132"/>
    </location>
</feature>
<evidence type="ECO:0000256" key="2">
    <source>
        <dbReference type="ARBA" id="ARBA00018911"/>
    </source>
</evidence>
<dbReference type="CDD" id="cd03428">
    <property type="entry name" value="NUDIX_Ap4A_Nudt2"/>
    <property type="match status" value="1"/>
</dbReference>
<dbReference type="AlphaFoldDB" id="E4KNP3"/>
<evidence type="ECO:0000313" key="8">
    <source>
        <dbReference type="Proteomes" id="UP000005990"/>
    </source>
</evidence>
<evidence type="ECO:0000256" key="3">
    <source>
        <dbReference type="ARBA" id="ARBA00022741"/>
    </source>
</evidence>
<dbReference type="InterPro" id="IPR000086">
    <property type="entry name" value="NUDIX_hydrolase_dom"/>
</dbReference>
<dbReference type="InterPro" id="IPR051325">
    <property type="entry name" value="Nudix_hydrolase_domain"/>
</dbReference>
<dbReference type="GO" id="GO:0000166">
    <property type="term" value="F:nucleotide binding"/>
    <property type="evidence" value="ECO:0007669"/>
    <property type="project" value="UniProtKB-KW"/>
</dbReference>
<evidence type="ECO:0000313" key="7">
    <source>
        <dbReference type="EMBL" id="EFR31410.1"/>
    </source>
</evidence>
<sequence>MKKEKSCGALVYHTDSKGQVTYLLIQHKNGGHWAFTKGHVEGQESEAETALREIQEEVQLQVDLDQGFRHLTTYSPKPGVTKDVIYFVAQSQSQTVKTQVEEVLAYAWLPFDQALAQLSYPNDQAILSAAHDYLSKK</sequence>
<evidence type="ECO:0000256" key="5">
    <source>
        <dbReference type="ARBA" id="ARBA00032644"/>
    </source>
</evidence>
<protein>
    <recommendedName>
        <fullName evidence="2">Bis(5'-nucleosyl)-tetraphosphatase [asymmetrical]</fullName>
    </recommendedName>
    <alternativeName>
        <fullName evidence="5">Diadenosine 5',5'''-P1,P4-tetraphosphate asymmetrical hydrolase</fullName>
    </alternativeName>
</protein>
<dbReference type="OrthoDB" id="9816289at2"/>
<dbReference type="Gene3D" id="3.90.79.10">
    <property type="entry name" value="Nucleoside Triphosphate Pyrophosphohydrolase"/>
    <property type="match status" value="1"/>
</dbReference>
<dbReference type="PROSITE" id="PS51462">
    <property type="entry name" value="NUDIX"/>
    <property type="match status" value="1"/>
</dbReference>
<reference evidence="7 8" key="1">
    <citation type="submission" date="2010-10" db="EMBL/GenBank/DDBJ databases">
        <authorList>
            <person name="Durkin A.S."/>
            <person name="Madupu R."/>
            <person name="Torralba M."/>
            <person name="Gillis M."/>
            <person name="Methe B."/>
            <person name="Sutton G."/>
            <person name="Nelson K.E."/>
        </authorList>
    </citation>
    <scope>NUCLEOTIDE SEQUENCE [LARGE SCALE GENOMIC DNA]</scope>
    <source>
        <strain evidence="7 8">ACS-139-V-Col8</strain>
    </source>
</reference>
<evidence type="ECO:0000256" key="1">
    <source>
        <dbReference type="ARBA" id="ARBA00005582"/>
    </source>
</evidence>
<dbReference type="InterPro" id="IPR015797">
    <property type="entry name" value="NUDIX_hydrolase-like_dom_sf"/>
</dbReference>
<dbReference type="Proteomes" id="UP000005990">
    <property type="component" value="Unassembled WGS sequence"/>
</dbReference>
<dbReference type="GO" id="GO:0006167">
    <property type="term" value="P:AMP biosynthetic process"/>
    <property type="evidence" value="ECO:0007669"/>
    <property type="project" value="TreeGrafter"/>
</dbReference>
<keyword evidence="4 7" id="KW-0378">Hydrolase</keyword>
<dbReference type="SUPFAM" id="SSF55811">
    <property type="entry name" value="Nudix"/>
    <property type="match status" value="1"/>
</dbReference>
<organism evidence="7 8">
    <name type="scientific">Eremococcus coleocola ACS-139-V-Col8</name>
    <dbReference type="NCBI Taxonomy" id="908337"/>
    <lineage>
        <taxon>Bacteria</taxon>
        <taxon>Bacillati</taxon>
        <taxon>Bacillota</taxon>
        <taxon>Bacilli</taxon>
        <taxon>Lactobacillales</taxon>
        <taxon>Aerococcaceae</taxon>
        <taxon>Eremococcus</taxon>
    </lineage>
</organism>
<dbReference type="PANTHER" id="PTHR21340">
    <property type="entry name" value="DIADENOSINE 5,5-P1,P4-TETRAPHOSPHATE PYROPHOSPHOHYDROLASE MUTT"/>
    <property type="match status" value="1"/>
</dbReference>
<accession>E4KNP3</accession>
<keyword evidence="8" id="KW-1185">Reference proteome</keyword>
<name>E4KNP3_9LACT</name>
<comment type="similarity">
    <text evidence="1">Belongs to the Nudix hydrolase family.</text>
</comment>
<proteinExistence type="inferred from homology"/>
<comment type="caution">
    <text evidence="7">The sequence shown here is derived from an EMBL/GenBank/DDBJ whole genome shotgun (WGS) entry which is preliminary data.</text>
</comment>
<dbReference type="GO" id="GO:0006754">
    <property type="term" value="P:ATP biosynthetic process"/>
    <property type="evidence" value="ECO:0007669"/>
    <property type="project" value="TreeGrafter"/>
</dbReference>
<keyword evidence="3" id="KW-0547">Nucleotide-binding</keyword>
<dbReference type="GO" id="GO:0004081">
    <property type="term" value="F:bis(5'-nucleosyl)-tetraphosphatase (asymmetrical) activity"/>
    <property type="evidence" value="ECO:0007669"/>
    <property type="project" value="TreeGrafter"/>
</dbReference>
<dbReference type="InterPro" id="IPR003565">
    <property type="entry name" value="Tetra_PHTase"/>
</dbReference>
<dbReference type="RefSeq" id="WP_006418109.1">
    <property type="nucleotide sequence ID" value="NZ_AENN01000013.1"/>
</dbReference>